<accession>A0A6H1ZGA3</accession>
<dbReference type="EMBL" id="MT144015">
    <property type="protein sequence ID" value="QJA46584.1"/>
    <property type="molecule type" value="Genomic_DNA"/>
</dbReference>
<name>A0A6H1ZGA3_9ZZZZ</name>
<gene>
    <name evidence="1" type="ORF">TM448A00456_0024</name>
</gene>
<dbReference type="AlphaFoldDB" id="A0A6H1ZGA3"/>
<evidence type="ECO:0000313" key="1">
    <source>
        <dbReference type="EMBL" id="QJA46584.1"/>
    </source>
</evidence>
<sequence>MPKWLTLEKIIQDKVQPQYRKSLVDRYGDEEGFWWAVQTALEAEDIPKKGGRFVLERICREVREASEGIEPDPTEELVKQAIEEEKEPRPPVVQAVQVEPPSIEVDDPLIQEARKFNFLRAYIDYCGSLTDAPLRYHLLTGLSLLAAAAGNIFRFYTWGVETYPALYVLLIGESGHRKSTCLRRAKDILQEACPERIAPDTFSEEGLITFLSLTPSCLMTIDEMAYLMKTGKKDAYRGTRELITSLYGETFTRRQLAKKSYDIDKPALSLMSSTNTELLAESLTEQDIFGGFLARFIVAVNPPMHESERGDSLALLHVKKSLVDHLRQIASWHLTTVGIAESIDYVEEWRKEFVKNLKGFPRELLPFLPRLDALVYRLATLLRLADAIPGPREELEPKEIEAACLMAGDLTLELLTFLRDEIVSEEAEKIMRRIVYKIALEGGKICRTELIRFAHMKSRTLQPFIDTLVDREELKFPYADEGKEWYELTDDGWKLAKRRLEVV</sequence>
<proteinExistence type="predicted"/>
<organism evidence="1">
    <name type="scientific">viral metagenome</name>
    <dbReference type="NCBI Taxonomy" id="1070528"/>
    <lineage>
        <taxon>unclassified sequences</taxon>
        <taxon>metagenomes</taxon>
        <taxon>organismal metagenomes</taxon>
    </lineage>
</organism>
<evidence type="ECO:0008006" key="2">
    <source>
        <dbReference type="Google" id="ProtNLM"/>
    </source>
</evidence>
<protein>
    <recommendedName>
        <fullName evidence="2">DUF3987 domain-containing protein</fullName>
    </recommendedName>
</protein>
<reference evidence="1" key="1">
    <citation type="submission" date="2020-03" db="EMBL/GenBank/DDBJ databases">
        <title>The deep terrestrial virosphere.</title>
        <authorList>
            <person name="Holmfeldt K."/>
            <person name="Nilsson E."/>
            <person name="Simone D."/>
            <person name="Lopez-Fernandez M."/>
            <person name="Wu X."/>
            <person name="de Brujin I."/>
            <person name="Lundin D."/>
            <person name="Andersson A."/>
            <person name="Bertilsson S."/>
            <person name="Dopson M."/>
        </authorList>
    </citation>
    <scope>NUCLEOTIDE SEQUENCE</scope>
    <source>
        <strain evidence="1">TM448A00456</strain>
    </source>
</reference>